<accession>A0A3Q4AID7</accession>
<dbReference type="Gene3D" id="2.30.29.30">
    <property type="entry name" value="Pleckstrin-homology domain (PH domain)/Phosphotyrosine-binding domain (PTB)"/>
    <property type="match status" value="1"/>
</dbReference>
<evidence type="ECO:0000313" key="2">
    <source>
        <dbReference type="Ensembl" id="ENSMMOP00000003950.1"/>
    </source>
</evidence>
<proteinExistence type="predicted"/>
<reference evidence="2" key="2">
    <citation type="submission" date="2025-09" db="UniProtKB">
        <authorList>
            <consortium name="Ensembl"/>
        </authorList>
    </citation>
    <scope>IDENTIFICATION</scope>
</reference>
<dbReference type="GO" id="GO:0007169">
    <property type="term" value="P:cell surface receptor protein tyrosine kinase signaling pathway"/>
    <property type="evidence" value="ECO:0007669"/>
    <property type="project" value="TreeGrafter"/>
</dbReference>
<keyword evidence="3" id="KW-1185">Reference proteome</keyword>
<dbReference type="STRING" id="94237.ENSMMOP00000003950"/>
<feature type="region of interest" description="Disordered" evidence="1">
    <location>
        <begin position="98"/>
        <end position="124"/>
    </location>
</feature>
<dbReference type="Proteomes" id="UP000261620">
    <property type="component" value="Unplaced"/>
</dbReference>
<sequence length="244" mass="27961">MALHPRVVHRRRETITALPLYYSGGLLKKSKKEKKYHAELRGTTLFLYKDFTQDTVSKTLDWLSHLSTIPCKLQMLPGQVLQLQEVLSQEKRRIQLLKTQPPVPPRPSPLNSPPQSEAPADRSNDVPACFFKVTRQKAEHMLEANPEYGGIILRPSSLANNYALTIRQVMPRSDTPPNTVPSLDDIVNYVREKTEYRIHPYMPSQLYDTHIGETRTALTRRLIHKCRAPHSFYVCINRRAPAGT</sequence>
<evidence type="ECO:0000313" key="3">
    <source>
        <dbReference type="Proteomes" id="UP000261620"/>
    </source>
</evidence>
<dbReference type="InterPro" id="IPR036860">
    <property type="entry name" value="SH2_dom_sf"/>
</dbReference>
<evidence type="ECO:0000256" key="1">
    <source>
        <dbReference type="SAM" id="MobiDB-lite"/>
    </source>
</evidence>
<feature type="compositionally biased region" description="Pro residues" evidence="1">
    <location>
        <begin position="101"/>
        <end position="112"/>
    </location>
</feature>
<organism evidence="2 3">
    <name type="scientific">Mola mola</name>
    <name type="common">Ocean sunfish</name>
    <name type="synonym">Tetraodon mola</name>
    <dbReference type="NCBI Taxonomy" id="94237"/>
    <lineage>
        <taxon>Eukaryota</taxon>
        <taxon>Metazoa</taxon>
        <taxon>Chordata</taxon>
        <taxon>Craniata</taxon>
        <taxon>Vertebrata</taxon>
        <taxon>Euteleostomi</taxon>
        <taxon>Actinopterygii</taxon>
        <taxon>Neopterygii</taxon>
        <taxon>Teleostei</taxon>
        <taxon>Neoteleostei</taxon>
        <taxon>Acanthomorphata</taxon>
        <taxon>Eupercaria</taxon>
        <taxon>Tetraodontiformes</taxon>
        <taxon>Molidae</taxon>
        <taxon>Mola</taxon>
    </lineage>
</organism>
<dbReference type="InterPro" id="IPR039111">
    <property type="entry name" value="STAP1/STAP2"/>
</dbReference>
<protein>
    <recommendedName>
        <fullName evidence="4">SH2 domain-containing protein</fullName>
    </recommendedName>
</protein>
<dbReference type="Ensembl" id="ENSMMOT00000004022.1">
    <property type="protein sequence ID" value="ENSMMOP00000003950.1"/>
    <property type="gene ID" value="ENSMMOG00000003162.1"/>
</dbReference>
<evidence type="ECO:0008006" key="4">
    <source>
        <dbReference type="Google" id="ProtNLM"/>
    </source>
</evidence>
<dbReference type="AlphaFoldDB" id="A0A3Q4AID7"/>
<dbReference type="PANTHER" id="PTHR16186:SF10">
    <property type="entry name" value="SIGNAL-TRANSDUCING ADAPTOR PROTEIN 1"/>
    <property type="match status" value="1"/>
</dbReference>
<dbReference type="InterPro" id="IPR011993">
    <property type="entry name" value="PH-like_dom_sf"/>
</dbReference>
<dbReference type="GO" id="GO:0035591">
    <property type="term" value="F:signaling adaptor activity"/>
    <property type="evidence" value="ECO:0007669"/>
    <property type="project" value="InterPro"/>
</dbReference>
<reference evidence="2" key="1">
    <citation type="submission" date="2025-08" db="UniProtKB">
        <authorList>
            <consortium name="Ensembl"/>
        </authorList>
    </citation>
    <scope>IDENTIFICATION</scope>
</reference>
<dbReference type="SUPFAM" id="SSF55550">
    <property type="entry name" value="SH2 domain"/>
    <property type="match status" value="1"/>
</dbReference>
<dbReference type="Gene3D" id="3.30.505.10">
    <property type="entry name" value="SH2 domain"/>
    <property type="match status" value="1"/>
</dbReference>
<dbReference type="GO" id="GO:0019901">
    <property type="term" value="F:protein kinase binding"/>
    <property type="evidence" value="ECO:0007669"/>
    <property type="project" value="TreeGrafter"/>
</dbReference>
<dbReference type="PANTHER" id="PTHR16186">
    <property type="entry name" value="SIGNAL-TRANSDUCING ADAPTOR PROTEIN-RELATED"/>
    <property type="match status" value="1"/>
</dbReference>
<dbReference type="GO" id="GO:0050861">
    <property type="term" value="P:positive regulation of B cell receptor signaling pathway"/>
    <property type="evidence" value="ECO:0007669"/>
    <property type="project" value="TreeGrafter"/>
</dbReference>
<name>A0A3Q4AID7_MOLML</name>